<dbReference type="GeneID" id="123094658"/>
<dbReference type="Proteomes" id="UP000019116">
    <property type="component" value="Chromosome 4B"/>
</dbReference>
<dbReference type="PROSITE" id="PS00086">
    <property type="entry name" value="CYTOCHROME_P450"/>
    <property type="match status" value="1"/>
</dbReference>
<evidence type="ECO:0000256" key="1">
    <source>
        <dbReference type="ARBA" id="ARBA00004370"/>
    </source>
</evidence>
<dbReference type="Gramene" id="TraesNOR4B03G02292640.2">
    <property type="protein sequence ID" value="TraesNOR4B03G02292640.2"/>
    <property type="gene ID" value="TraesNOR4B03G02292640"/>
</dbReference>
<evidence type="ECO:0000256" key="5">
    <source>
        <dbReference type="ARBA" id="ARBA00022723"/>
    </source>
</evidence>
<dbReference type="Gramene" id="TraesWEE_scaffold_057941_01G000400.1">
    <property type="protein sequence ID" value="TraesWEE_scaffold_057941_01G000400.1"/>
    <property type="gene ID" value="TraesWEE_scaffold_057941_01G000400"/>
</dbReference>
<evidence type="ECO:0000256" key="6">
    <source>
        <dbReference type="ARBA" id="ARBA00022989"/>
    </source>
</evidence>
<dbReference type="GO" id="GO:0016705">
    <property type="term" value="F:oxidoreductase activity, acting on paired donors, with incorporation or reduction of molecular oxygen"/>
    <property type="evidence" value="ECO:0007669"/>
    <property type="project" value="InterPro"/>
</dbReference>
<feature type="binding site" description="axial binding residue" evidence="11">
    <location>
        <position position="499"/>
    </location>
    <ligand>
        <name>heme</name>
        <dbReference type="ChEBI" id="CHEBI:30413"/>
    </ligand>
    <ligandPart>
        <name>Fe</name>
        <dbReference type="ChEBI" id="CHEBI:18248"/>
    </ligandPart>
</feature>
<evidence type="ECO:0000313" key="15">
    <source>
        <dbReference type="Proteomes" id="UP000019116"/>
    </source>
</evidence>
<dbReference type="GO" id="GO:0005506">
    <property type="term" value="F:iron ion binding"/>
    <property type="evidence" value="ECO:0007669"/>
    <property type="project" value="InterPro"/>
</dbReference>
<evidence type="ECO:0000256" key="12">
    <source>
        <dbReference type="RuleBase" id="RU000461"/>
    </source>
</evidence>
<dbReference type="Gramene" id="TraesCAD_scaffold_065251_01G000400.1">
    <property type="protein sequence ID" value="TraesCAD_scaffold_065251_01G000400.1"/>
    <property type="gene ID" value="TraesCAD_scaffold_065251_01G000400"/>
</dbReference>
<organism evidence="14">
    <name type="scientific">Triticum aestivum</name>
    <name type="common">Wheat</name>
    <dbReference type="NCBI Taxonomy" id="4565"/>
    <lineage>
        <taxon>Eukaryota</taxon>
        <taxon>Viridiplantae</taxon>
        <taxon>Streptophyta</taxon>
        <taxon>Embryophyta</taxon>
        <taxon>Tracheophyta</taxon>
        <taxon>Spermatophyta</taxon>
        <taxon>Magnoliopsida</taxon>
        <taxon>Liliopsida</taxon>
        <taxon>Poales</taxon>
        <taxon>Poaceae</taxon>
        <taxon>BOP clade</taxon>
        <taxon>Pooideae</taxon>
        <taxon>Triticodae</taxon>
        <taxon>Triticeae</taxon>
        <taxon>Triticinae</taxon>
        <taxon>Triticum</taxon>
    </lineage>
</organism>
<dbReference type="KEGG" id="taes:123094658"/>
<dbReference type="AlphaFoldDB" id="A0A3B6IP17"/>
<dbReference type="RefSeq" id="XP_044372549.1">
    <property type="nucleotide sequence ID" value="XM_044516614.1"/>
</dbReference>
<dbReference type="InterPro" id="IPR017972">
    <property type="entry name" value="Cyt_P450_CS"/>
</dbReference>
<evidence type="ECO:0000256" key="9">
    <source>
        <dbReference type="ARBA" id="ARBA00023033"/>
    </source>
</evidence>
<dbReference type="PRINTS" id="PR00463">
    <property type="entry name" value="EP450I"/>
</dbReference>
<evidence type="ECO:0000256" key="3">
    <source>
        <dbReference type="ARBA" id="ARBA00022617"/>
    </source>
</evidence>
<evidence type="ECO:0000256" key="7">
    <source>
        <dbReference type="ARBA" id="ARBA00023002"/>
    </source>
</evidence>
<dbReference type="OMA" id="RISYMEL"/>
<name>A0A3B6IP17_WHEAT</name>
<keyword evidence="10 13" id="KW-0472">Membrane</keyword>
<dbReference type="GO" id="GO:0004497">
    <property type="term" value="F:monooxygenase activity"/>
    <property type="evidence" value="ECO:0000318"/>
    <property type="project" value="GO_Central"/>
</dbReference>
<protein>
    <recommendedName>
        <fullName evidence="16">Cytochrome P450</fullName>
    </recommendedName>
</protein>
<dbReference type="STRING" id="4565.A0A3B6IP17"/>
<dbReference type="Gramene" id="TraesCS4B02G122900.1">
    <property type="protein sequence ID" value="TraesCS4B02G122900.1"/>
    <property type="gene ID" value="TraesCS4B02G122900"/>
</dbReference>
<dbReference type="PRINTS" id="PR00385">
    <property type="entry name" value="P450"/>
</dbReference>
<evidence type="ECO:0000256" key="4">
    <source>
        <dbReference type="ARBA" id="ARBA00022692"/>
    </source>
</evidence>
<dbReference type="SMR" id="A0A3B6IP17"/>
<dbReference type="RefSeq" id="XP_044372550.1">
    <property type="nucleotide sequence ID" value="XM_044516615.1"/>
</dbReference>
<dbReference type="PANTHER" id="PTHR24282:SF99">
    <property type="entry name" value="CYTOCHROME P450 714A1"/>
    <property type="match status" value="1"/>
</dbReference>
<keyword evidence="15" id="KW-1185">Reference proteome</keyword>
<dbReference type="Gramene" id="TraesCS4B03G0284000.1">
    <property type="protein sequence ID" value="TraesCS4B03G0284000.1.CDS"/>
    <property type="gene ID" value="TraesCS4B03G0284000"/>
</dbReference>
<reference evidence="14" key="1">
    <citation type="submission" date="2018-08" db="EMBL/GenBank/DDBJ databases">
        <authorList>
            <person name="Rossello M."/>
        </authorList>
    </citation>
    <scope>NUCLEOTIDE SEQUENCE [LARGE SCALE GENOMIC DNA]</scope>
    <source>
        <strain evidence="14">cv. Chinese Spring</strain>
    </source>
</reference>
<evidence type="ECO:0000256" key="11">
    <source>
        <dbReference type="PIRSR" id="PIRSR602401-1"/>
    </source>
</evidence>
<dbReference type="InterPro" id="IPR036396">
    <property type="entry name" value="Cyt_P450_sf"/>
</dbReference>
<gene>
    <name evidence="14" type="primary">LOC123094658</name>
</gene>
<evidence type="ECO:0000256" key="2">
    <source>
        <dbReference type="ARBA" id="ARBA00010617"/>
    </source>
</evidence>
<dbReference type="PANTHER" id="PTHR24282">
    <property type="entry name" value="CYTOCHROME P450 FAMILY MEMBER"/>
    <property type="match status" value="1"/>
</dbReference>
<evidence type="ECO:0000256" key="10">
    <source>
        <dbReference type="ARBA" id="ARBA00023136"/>
    </source>
</evidence>
<dbReference type="Gramene" id="TraesROB_scaffold_067185_01G000200.1">
    <property type="protein sequence ID" value="TraesROB_scaffold_067185_01G000200.1"/>
    <property type="gene ID" value="TraesROB_scaffold_067185_01G000200"/>
</dbReference>
<dbReference type="InterPro" id="IPR050665">
    <property type="entry name" value="Cytochrome_P450_Monooxygen"/>
</dbReference>
<dbReference type="SUPFAM" id="SSF48264">
    <property type="entry name" value="Cytochrome P450"/>
    <property type="match status" value="1"/>
</dbReference>
<dbReference type="GO" id="GO:0016020">
    <property type="term" value="C:membrane"/>
    <property type="evidence" value="ECO:0007669"/>
    <property type="project" value="UniProtKB-SubCell"/>
</dbReference>
<evidence type="ECO:0008006" key="16">
    <source>
        <dbReference type="Google" id="ProtNLM"/>
    </source>
</evidence>
<keyword evidence="4 13" id="KW-0812">Transmembrane</keyword>
<dbReference type="EnsemblPlants" id="TraesCS4B02G122900.1">
    <property type="protein sequence ID" value="TraesCS4B02G122900.1"/>
    <property type="gene ID" value="TraesCS4B02G122900"/>
</dbReference>
<dbReference type="InterPro" id="IPR002401">
    <property type="entry name" value="Cyt_P450_E_grp-I"/>
</dbReference>
<evidence type="ECO:0000256" key="13">
    <source>
        <dbReference type="SAM" id="Phobius"/>
    </source>
</evidence>
<comment type="similarity">
    <text evidence="2 12">Belongs to the cytochrome P450 family.</text>
</comment>
<evidence type="ECO:0000313" key="14">
    <source>
        <dbReference type="EnsemblPlants" id="TraesCS4B02G122900.1"/>
    </source>
</evidence>
<dbReference type="Pfam" id="PF00067">
    <property type="entry name" value="p450"/>
    <property type="match status" value="1"/>
</dbReference>
<comment type="cofactor">
    <cofactor evidence="11">
        <name>heme</name>
        <dbReference type="ChEBI" id="CHEBI:30413"/>
    </cofactor>
</comment>
<keyword evidence="5 11" id="KW-0479">Metal-binding</keyword>
<reference evidence="14" key="2">
    <citation type="submission" date="2018-10" db="UniProtKB">
        <authorList>
            <consortium name="EnsemblPlants"/>
        </authorList>
    </citation>
    <scope>IDENTIFICATION</scope>
</reference>
<keyword evidence="6 13" id="KW-1133">Transmembrane helix</keyword>
<dbReference type="GO" id="GO:0020037">
    <property type="term" value="F:heme binding"/>
    <property type="evidence" value="ECO:0007669"/>
    <property type="project" value="InterPro"/>
</dbReference>
<dbReference type="GO" id="GO:0006629">
    <property type="term" value="P:lipid metabolic process"/>
    <property type="evidence" value="ECO:0007669"/>
    <property type="project" value="UniProtKB-ARBA"/>
</dbReference>
<dbReference type="Gene3D" id="1.10.630.10">
    <property type="entry name" value="Cytochrome P450"/>
    <property type="match status" value="1"/>
</dbReference>
<proteinExistence type="inferred from homology"/>
<dbReference type="InterPro" id="IPR001128">
    <property type="entry name" value="Cyt_P450"/>
</dbReference>
<sequence length="552" mass="62088">MNKVATYRIYYLTSSLPSLPYSVCLMEKLHLLALLLPILLGLPPLYICDILWLRPERIRKKLRKQGVRGPRPTLFYGNTQEMKRIRQEAVSAQKQDTSNYISTLFPHFLIWRETYGSVFLYSTGAVEILFVSDPGMVKDMSHCTSSELGKPIYIQKSRKPLFGDGILVSNGDIWAYQRKVIAPEFFMEKIKIMIELIVEASVPPLEAWESMLDDAGGSREIDVDGYLRNFSADVIARACFGSDFTTGEEIFYKLRQLQKAISQQDTLVGLSAVWKVLPTKANREIQKLEQEVRLLILDAAKEHSRESSISNNDDNGNNCIETKHNGFLRSIVNSSRHCPASYNGSAEDYIVDNCKNIYFAGHETAAVTTTWCLMLLATHPVWQDHARAEALEVCRGCTKLDVDVLRRLKTITMVIQETLRLYPPASLIVREALTDFKLGALDVPRGTIVQTAIAMLHLNKDVWGQDAGEFRPDRFTNGAAAACEPSHMYLPFGHGPRICAGQNLAMVELKVVLVRLLSKFAFSPSPGYRHAPLFRLTIEPGFGMPLVVTKLP</sequence>
<keyword evidence="7 12" id="KW-0560">Oxidoreductase</keyword>
<dbReference type="Gramene" id="TraesCLE_scaffold_061307_01G000400.1">
    <property type="protein sequence ID" value="TraesCLE_scaffold_061307_01G000400.1"/>
    <property type="gene ID" value="TraesCLE_scaffold_061307_01G000400"/>
</dbReference>
<comment type="subcellular location">
    <subcellularLocation>
        <location evidence="1">Membrane</location>
    </subcellularLocation>
</comment>
<feature type="transmembrane region" description="Helical" evidence="13">
    <location>
        <begin position="29"/>
        <end position="53"/>
    </location>
</feature>
<accession>A0A3B6IP17</accession>
<keyword evidence="8 11" id="KW-0408">Iron</keyword>
<keyword evidence="9 12" id="KW-0503">Monooxygenase</keyword>
<keyword evidence="3 11" id="KW-0349">Heme</keyword>
<evidence type="ECO:0000256" key="8">
    <source>
        <dbReference type="ARBA" id="ARBA00023004"/>
    </source>
</evidence>